<dbReference type="EMBL" id="VYZN01000079">
    <property type="protein sequence ID" value="KAE9523426.1"/>
    <property type="molecule type" value="Genomic_DNA"/>
</dbReference>
<name>A0A6G0SYH0_APHGL</name>
<comment type="caution">
    <text evidence="1">The sequence shown here is derived from an EMBL/GenBank/DDBJ whole genome shotgun (WGS) entry which is preliminary data.</text>
</comment>
<dbReference type="AlphaFoldDB" id="A0A6G0SYH0"/>
<accession>A0A6G0SYH0</accession>
<dbReference type="Proteomes" id="UP000475862">
    <property type="component" value="Unassembled WGS sequence"/>
</dbReference>
<keyword evidence="2" id="KW-1185">Reference proteome</keyword>
<dbReference type="OrthoDB" id="6630070at2759"/>
<evidence type="ECO:0000313" key="1">
    <source>
        <dbReference type="EMBL" id="KAE9523426.1"/>
    </source>
</evidence>
<organism evidence="1 2">
    <name type="scientific">Aphis glycines</name>
    <name type="common">Soybean aphid</name>
    <dbReference type="NCBI Taxonomy" id="307491"/>
    <lineage>
        <taxon>Eukaryota</taxon>
        <taxon>Metazoa</taxon>
        <taxon>Ecdysozoa</taxon>
        <taxon>Arthropoda</taxon>
        <taxon>Hexapoda</taxon>
        <taxon>Insecta</taxon>
        <taxon>Pterygota</taxon>
        <taxon>Neoptera</taxon>
        <taxon>Paraneoptera</taxon>
        <taxon>Hemiptera</taxon>
        <taxon>Sternorrhyncha</taxon>
        <taxon>Aphidomorpha</taxon>
        <taxon>Aphidoidea</taxon>
        <taxon>Aphididae</taxon>
        <taxon>Aphidini</taxon>
        <taxon>Aphis</taxon>
        <taxon>Aphis</taxon>
    </lineage>
</organism>
<reference evidence="1 2" key="1">
    <citation type="submission" date="2019-08" db="EMBL/GenBank/DDBJ databases">
        <title>The genome of the soybean aphid Biotype 1, its phylome, world population structure and adaptation to the North American continent.</title>
        <authorList>
            <person name="Giordano R."/>
            <person name="Donthu R.K."/>
            <person name="Hernandez A.G."/>
            <person name="Wright C.L."/>
            <person name="Zimin A.V."/>
        </authorList>
    </citation>
    <scope>NUCLEOTIDE SEQUENCE [LARGE SCALE GENOMIC DNA]</scope>
    <source>
        <tissue evidence="1">Whole aphids</tissue>
    </source>
</reference>
<sequence length="184" mass="21256">MGPSPDLFILLTNSYNLHLDIDFPRSQSLDSRPQEIEKLLYCIQQCYRFFHISLQVATHTIFLITPILIEPLNHSPGKRDEDYSRQWIVIFLARAFKLNIHRPPTKSKINPCKANLTTFLESALCRSCRETYMTSGDTNSERSDECIDFTKIITSRNNAPISNYGGGFRCKSEYPWCIIETRGK</sequence>
<proteinExistence type="predicted"/>
<protein>
    <submittedName>
        <fullName evidence="1">Uncharacterized protein</fullName>
    </submittedName>
</protein>
<evidence type="ECO:0000313" key="2">
    <source>
        <dbReference type="Proteomes" id="UP000475862"/>
    </source>
</evidence>
<gene>
    <name evidence="1" type="ORF">AGLY_015978</name>
</gene>